<dbReference type="OrthoDB" id="5837866at2759"/>
<dbReference type="Proteomes" id="UP000835052">
    <property type="component" value="Unassembled WGS sequence"/>
</dbReference>
<evidence type="ECO:0000313" key="2">
    <source>
        <dbReference type="Proteomes" id="UP000835052"/>
    </source>
</evidence>
<comment type="caution">
    <text evidence="1">The sequence shown here is derived from an EMBL/GenBank/DDBJ whole genome shotgun (WGS) entry which is preliminary data.</text>
</comment>
<evidence type="ECO:0000313" key="1">
    <source>
        <dbReference type="EMBL" id="CAD6196208.1"/>
    </source>
</evidence>
<sequence length="71" mass="8128">MLVTSEYTIRIVVRILPNSLRQNAQLLEQSIVDLDEKIKDVLEETKVDFDKWKAIAAQQPQMSPEFIRGGA</sequence>
<name>A0A8S1HKI9_9PELO</name>
<dbReference type="AlphaFoldDB" id="A0A8S1HKI9"/>
<dbReference type="EMBL" id="CAJGYM010000068">
    <property type="protein sequence ID" value="CAD6196208.1"/>
    <property type="molecule type" value="Genomic_DNA"/>
</dbReference>
<gene>
    <name evidence="1" type="ORF">CAUJ_LOCUS12123</name>
</gene>
<proteinExistence type="predicted"/>
<reference evidence="1" key="1">
    <citation type="submission" date="2020-10" db="EMBL/GenBank/DDBJ databases">
        <authorList>
            <person name="Kikuchi T."/>
        </authorList>
    </citation>
    <scope>NUCLEOTIDE SEQUENCE</scope>
    <source>
        <strain evidence="1">NKZ352</strain>
    </source>
</reference>
<accession>A0A8S1HKI9</accession>
<protein>
    <submittedName>
        <fullName evidence="1">Uncharacterized protein</fullName>
    </submittedName>
</protein>
<organism evidence="1 2">
    <name type="scientific">Caenorhabditis auriculariae</name>
    <dbReference type="NCBI Taxonomy" id="2777116"/>
    <lineage>
        <taxon>Eukaryota</taxon>
        <taxon>Metazoa</taxon>
        <taxon>Ecdysozoa</taxon>
        <taxon>Nematoda</taxon>
        <taxon>Chromadorea</taxon>
        <taxon>Rhabditida</taxon>
        <taxon>Rhabditina</taxon>
        <taxon>Rhabditomorpha</taxon>
        <taxon>Rhabditoidea</taxon>
        <taxon>Rhabditidae</taxon>
        <taxon>Peloderinae</taxon>
        <taxon>Caenorhabditis</taxon>
    </lineage>
</organism>
<keyword evidence="2" id="KW-1185">Reference proteome</keyword>